<proteinExistence type="predicted"/>
<accession>A0A396JUI4</accession>
<evidence type="ECO:0000313" key="1">
    <source>
        <dbReference type="EMBL" id="RHN79898.1"/>
    </source>
</evidence>
<sequence length="110" mass="12827">MLLCNKIFKTFDPSERSLKKVEFSANRPCRGRFFFSSTIFSLIRCSSPLSLTFCIKLPIHVVISFKECNPKFVLAMKFSIEKLPLMFICILLFLLHEYLDIMSHEPLSSR</sequence>
<organism evidence="1">
    <name type="scientific">Medicago truncatula</name>
    <name type="common">Barrel medic</name>
    <name type="synonym">Medicago tribuloides</name>
    <dbReference type="NCBI Taxonomy" id="3880"/>
    <lineage>
        <taxon>Eukaryota</taxon>
        <taxon>Viridiplantae</taxon>
        <taxon>Streptophyta</taxon>
        <taxon>Embryophyta</taxon>
        <taxon>Tracheophyta</taxon>
        <taxon>Spermatophyta</taxon>
        <taxon>Magnoliopsida</taxon>
        <taxon>eudicotyledons</taxon>
        <taxon>Gunneridae</taxon>
        <taxon>Pentapetalae</taxon>
        <taxon>rosids</taxon>
        <taxon>fabids</taxon>
        <taxon>Fabales</taxon>
        <taxon>Fabaceae</taxon>
        <taxon>Papilionoideae</taxon>
        <taxon>50 kb inversion clade</taxon>
        <taxon>NPAAA clade</taxon>
        <taxon>Hologalegina</taxon>
        <taxon>IRL clade</taxon>
        <taxon>Trifolieae</taxon>
        <taxon>Medicago</taxon>
    </lineage>
</organism>
<dbReference type="Gramene" id="rna3753">
    <property type="protein sequence ID" value="RHN79898.1"/>
    <property type="gene ID" value="gene3753"/>
</dbReference>
<dbReference type="AlphaFoldDB" id="A0A396JUI4"/>
<gene>
    <name evidence="1" type="ORF">MtrunA17_Chr1g0182371</name>
</gene>
<name>A0A396JUI4_MEDTR</name>
<comment type="caution">
    <text evidence="1">The sequence shown here is derived from an EMBL/GenBank/DDBJ whole genome shotgun (WGS) entry which is preliminary data.</text>
</comment>
<dbReference type="Proteomes" id="UP000265566">
    <property type="component" value="Chromosome 1"/>
</dbReference>
<dbReference type="EMBL" id="PSQE01000001">
    <property type="protein sequence ID" value="RHN79898.1"/>
    <property type="molecule type" value="Genomic_DNA"/>
</dbReference>
<protein>
    <submittedName>
        <fullName evidence="1">Uncharacterized protein</fullName>
    </submittedName>
</protein>
<reference evidence="1" key="1">
    <citation type="journal article" date="2018" name="Nat. Plants">
        <title>Whole-genome landscape of Medicago truncatula symbiotic genes.</title>
        <authorList>
            <person name="Pecrix Y."/>
            <person name="Gamas P."/>
            <person name="Carrere S."/>
        </authorList>
    </citation>
    <scope>NUCLEOTIDE SEQUENCE</scope>
    <source>
        <tissue evidence="1">Leaves</tissue>
    </source>
</reference>